<gene>
    <name evidence="1" type="primary">NCL1_47061</name>
    <name evidence="1" type="ORF">NPIL_436931</name>
</gene>
<name>A0A8X6ISQ4_NEPPI</name>
<dbReference type="EMBL" id="BMAW01046548">
    <property type="protein sequence ID" value="GFS56132.1"/>
    <property type="molecule type" value="Genomic_DNA"/>
</dbReference>
<protein>
    <submittedName>
        <fullName evidence="1">Uncharacterized protein</fullName>
    </submittedName>
</protein>
<comment type="caution">
    <text evidence="1">The sequence shown here is derived from an EMBL/GenBank/DDBJ whole genome shotgun (WGS) entry which is preliminary data.</text>
</comment>
<dbReference type="OrthoDB" id="6407690at2759"/>
<organism evidence="1 2">
    <name type="scientific">Nephila pilipes</name>
    <name type="common">Giant wood spider</name>
    <name type="synonym">Nephila maculata</name>
    <dbReference type="NCBI Taxonomy" id="299642"/>
    <lineage>
        <taxon>Eukaryota</taxon>
        <taxon>Metazoa</taxon>
        <taxon>Ecdysozoa</taxon>
        <taxon>Arthropoda</taxon>
        <taxon>Chelicerata</taxon>
        <taxon>Arachnida</taxon>
        <taxon>Araneae</taxon>
        <taxon>Araneomorphae</taxon>
        <taxon>Entelegynae</taxon>
        <taxon>Araneoidea</taxon>
        <taxon>Nephilidae</taxon>
        <taxon>Nephila</taxon>
    </lineage>
</organism>
<dbReference type="Proteomes" id="UP000887013">
    <property type="component" value="Unassembled WGS sequence"/>
</dbReference>
<accession>A0A8X6ISQ4</accession>
<reference evidence="1" key="1">
    <citation type="submission" date="2020-08" db="EMBL/GenBank/DDBJ databases">
        <title>Multicomponent nature underlies the extraordinary mechanical properties of spider dragline silk.</title>
        <authorList>
            <person name="Kono N."/>
            <person name="Nakamura H."/>
            <person name="Mori M."/>
            <person name="Yoshida Y."/>
            <person name="Ohtoshi R."/>
            <person name="Malay A.D."/>
            <person name="Moran D.A.P."/>
            <person name="Tomita M."/>
            <person name="Numata K."/>
            <person name="Arakawa K."/>
        </authorList>
    </citation>
    <scope>NUCLEOTIDE SEQUENCE</scope>
</reference>
<evidence type="ECO:0000313" key="2">
    <source>
        <dbReference type="Proteomes" id="UP000887013"/>
    </source>
</evidence>
<sequence length="389" mass="46558">MGIVFQPTLQHIAYVKVARGVLYAMDMGMWTNRLVTLESVMNDYAKIIQEKISTIILPVTVFTLRRLAYKQINSTDKQKYSTLPTKIQKTLAGIVMALGLEIVSWYNPMRTYLNKKLDIRNILSWSSIGFIDRFETVRVLIQNKDVMIKYRFFLACKYFFEKDVQKLWAIMPEANRTYFEVVYKHSISIQYWLKALTNSTTLDWEQMLHSIGEEKFFNQNFLGIRYYFAKLPGPEIRQRCILTHLKCKWINYSDVYLCLSQLNDEELNSIFTRLSRTHLYYVFRNLLQWPFQFMFLDVIKSFKSHITEKIFHDLIIFILNEKINKARHDHQYVDLLENFWNSMSPHFGYFVERNEKLKTVLQYVFDAPVPFNVKDYKDFISAFYTKEPR</sequence>
<evidence type="ECO:0000313" key="1">
    <source>
        <dbReference type="EMBL" id="GFS56132.1"/>
    </source>
</evidence>
<keyword evidence="2" id="KW-1185">Reference proteome</keyword>
<proteinExistence type="predicted"/>
<dbReference type="AlphaFoldDB" id="A0A8X6ISQ4"/>